<evidence type="ECO:0000313" key="1">
    <source>
        <dbReference type="EMBL" id="ALL69881.1"/>
    </source>
</evidence>
<protein>
    <submittedName>
        <fullName evidence="1">Uncharacterized protein</fullName>
    </submittedName>
</protein>
<accession>A0A0P0RM28</accession>
<reference evidence="1 2" key="1">
    <citation type="journal article" date="2014" name="Genome Announc.">
        <title>Draft Genome Sequence of the Haloacid-Degrading Burkholderia caribensis Strain MBA4.</title>
        <authorList>
            <person name="Pan Y."/>
            <person name="Kong K.F."/>
            <person name="Tsang J.S."/>
        </authorList>
    </citation>
    <scope>NUCLEOTIDE SEQUENCE [LARGE SCALE GENOMIC DNA]</scope>
    <source>
        <strain evidence="1 2">MBA4</strain>
        <plasmid evidence="2">Plasmid</plasmid>
    </source>
</reference>
<evidence type="ECO:0000313" key="2">
    <source>
        <dbReference type="Proteomes" id="UP000019146"/>
    </source>
</evidence>
<sequence>MRFAKPDCRLTACAPRWFAYLTQNVPPQAAKRNMLTPRSRAAACQRVL</sequence>
<dbReference type="Proteomes" id="UP000019146">
    <property type="component" value="Plasmid unnamed"/>
</dbReference>
<proteinExistence type="predicted"/>
<name>A0A0P0RM28_9BURK</name>
<keyword evidence="1" id="KW-0614">Plasmid</keyword>
<gene>
    <name evidence="1" type="ORF">K788_0008553</name>
</gene>
<organism evidence="1 2">
    <name type="scientific">Paraburkholderia caribensis MBA4</name>
    <dbReference type="NCBI Taxonomy" id="1323664"/>
    <lineage>
        <taxon>Bacteria</taxon>
        <taxon>Pseudomonadati</taxon>
        <taxon>Pseudomonadota</taxon>
        <taxon>Betaproteobacteria</taxon>
        <taxon>Burkholderiales</taxon>
        <taxon>Burkholderiaceae</taxon>
        <taxon>Paraburkholderia</taxon>
    </lineage>
</organism>
<dbReference type="KEGG" id="bcai:K788_0008553"/>
<dbReference type="AlphaFoldDB" id="A0A0P0RM28"/>
<geneLocation type="plasmid" evidence="2"/>
<dbReference type="EMBL" id="CP012748">
    <property type="protein sequence ID" value="ALL69881.1"/>
    <property type="molecule type" value="Genomic_DNA"/>
</dbReference>